<dbReference type="AlphaFoldDB" id="A0A840RNX3"/>
<dbReference type="InterPro" id="IPR032556">
    <property type="entry name" value="DUF4936"/>
</dbReference>
<comment type="caution">
    <text evidence="1">The sequence shown here is derived from an EMBL/GenBank/DDBJ whole genome shotgun (WGS) entry which is preliminary data.</text>
</comment>
<proteinExistence type="predicted"/>
<sequence>MDLYIYYRVATERAPQLAHTVTAMQAELSRRHQVASALKRRPEVKDGHHTWMEVYLDIPDDFTTHVAQAALKSGADTLIEGQRHAELFISESSTSGSSCA</sequence>
<evidence type="ECO:0008006" key="3">
    <source>
        <dbReference type="Google" id="ProtNLM"/>
    </source>
</evidence>
<dbReference type="RefSeq" id="WP_168052282.1">
    <property type="nucleotide sequence ID" value="NZ_JAAOZT010000002.1"/>
</dbReference>
<organism evidence="1 2">
    <name type="scientific">Glaciimonas immobilis</name>
    <dbReference type="NCBI Taxonomy" id="728004"/>
    <lineage>
        <taxon>Bacteria</taxon>
        <taxon>Pseudomonadati</taxon>
        <taxon>Pseudomonadota</taxon>
        <taxon>Betaproteobacteria</taxon>
        <taxon>Burkholderiales</taxon>
        <taxon>Oxalobacteraceae</taxon>
        <taxon>Glaciimonas</taxon>
    </lineage>
</organism>
<accession>A0A840RNX3</accession>
<name>A0A840RNX3_9BURK</name>
<evidence type="ECO:0000313" key="2">
    <source>
        <dbReference type="Proteomes" id="UP000571084"/>
    </source>
</evidence>
<dbReference type="Pfam" id="PF16290">
    <property type="entry name" value="DUF4936"/>
    <property type="match status" value="1"/>
</dbReference>
<gene>
    <name evidence="1" type="ORF">HNR39_000160</name>
</gene>
<dbReference type="EMBL" id="JACHHQ010000001">
    <property type="protein sequence ID" value="MBB5198350.1"/>
    <property type="molecule type" value="Genomic_DNA"/>
</dbReference>
<reference evidence="1 2" key="1">
    <citation type="submission" date="2020-08" db="EMBL/GenBank/DDBJ databases">
        <title>Genomic Encyclopedia of Type Strains, Phase IV (KMG-IV): sequencing the most valuable type-strain genomes for metagenomic binning, comparative biology and taxonomic classification.</title>
        <authorList>
            <person name="Goeker M."/>
        </authorList>
    </citation>
    <scope>NUCLEOTIDE SEQUENCE [LARGE SCALE GENOMIC DNA]</scope>
    <source>
        <strain evidence="1 2">DSM 23240</strain>
    </source>
</reference>
<protein>
    <recommendedName>
        <fullName evidence="3">DUF4936 family protein</fullName>
    </recommendedName>
</protein>
<keyword evidence="2" id="KW-1185">Reference proteome</keyword>
<dbReference type="Proteomes" id="UP000571084">
    <property type="component" value="Unassembled WGS sequence"/>
</dbReference>
<evidence type="ECO:0000313" key="1">
    <source>
        <dbReference type="EMBL" id="MBB5198350.1"/>
    </source>
</evidence>